<dbReference type="InterPro" id="IPR045131">
    <property type="entry name" value="CISD1/2"/>
</dbReference>
<evidence type="ECO:0000313" key="7">
    <source>
        <dbReference type="EMBL" id="KAL3801530.1"/>
    </source>
</evidence>
<comment type="caution">
    <text evidence="7">The sequence shown here is derived from an EMBL/GenBank/DDBJ whole genome shotgun (WGS) entry which is preliminary data.</text>
</comment>
<evidence type="ECO:0000256" key="3">
    <source>
        <dbReference type="ARBA" id="ARBA00023004"/>
    </source>
</evidence>
<dbReference type="GO" id="GO:0046872">
    <property type="term" value="F:metal ion binding"/>
    <property type="evidence" value="ECO:0007669"/>
    <property type="project" value="UniProtKB-KW"/>
</dbReference>
<dbReference type="Pfam" id="PF09360">
    <property type="entry name" value="zf-CDGSH"/>
    <property type="match status" value="1"/>
</dbReference>
<sequence>MVRQQEPGLTRTKLITWESVESPKYLCRCRNRQFLTSLYVVWQTNIPDTYDATYAHIIIHINKPKEATTMKSAAVVLLLATSASAFAPSAKSAAIETRLHETPGKINHKIDLDSPKVATQEKLGAGDKKVYCRCWQSGTFPLCDGSHMKHNEATGDNVGPLIVSVAKAE</sequence>
<name>A0ABD3QMP3_9STRA</name>
<evidence type="ECO:0000256" key="2">
    <source>
        <dbReference type="ARBA" id="ARBA00022723"/>
    </source>
</evidence>
<feature type="domain" description="Iron-binding zinc finger CDGSH type" evidence="6">
    <location>
        <begin position="116"/>
        <end position="153"/>
    </location>
</feature>
<dbReference type="PANTHER" id="PTHR13680">
    <property type="entry name" value="CDGSH IRON-SULFUR DOMAIN-CONTAINING PROTEIN 1"/>
    <property type="match status" value="1"/>
</dbReference>
<dbReference type="InterPro" id="IPR018967">
    <property type="entry name" value="FeS-contain_CDGSH-typ"/>
</dbReference>
<evidence type="ECO:0000256" key="4">
    <source>
        <dbReference type="ARBA" id="ARBA00023014"/>
    </source>
</evidence>
<dbReference type="PANTHER" id="PTHR13680:SF5">
    <property type="entry name" value="CDGSH IRON-SULFUR DOMAIN-CONTAINING PROTEIN 1"/>
    <property type="match status" value="1"/>
</dbReference>
<keyword evidence="1" id="KW-0001">2Fe-2S</keyword>
<accession>A0ABD3QMP3</accession>
<dbReference type="SMART" id="SM00704">
    <property type="entry name" value="ZnF_CDGSH"/>
    <property type="match status" value="1"/>
</dbReference>
<organism evidence="7 8">
    <name type="scientific">Cyclotella cryptica</name>
    <dbReference type="NCBI Taxonomy" id="29204"/>
    <lineage>
        <taxon>Eukaryota</taxon>
        <taxon>Sar</taxon>
        <taxon>Stramenopiles</taxon>
        <taxon>Ochrophyta</taxon>
        <taxon>Bacillariophyta</taxon>
        <taxon>Coscinodiscophyceae</taxon>
        <taxon>Thalassiosirophycidae</taxon>
        <taxon>Stephanodiscales</taxon>
        <taxon>Stephanodiscaceae</taxon>
        <taxon>Cyclotella</taxon>
    </lineage>
</organism>
<reference evidence="7 8" key="1">
    <citation type="journal article" date="2020" name="G3 (Bethesda)">
        <title>Improved Reference Genome for Cyclotella cryptica CCMP332, a Model for Cell Wall Morphogenesis, Salinity Adaptation, and Lipid Production in Diatoms (Bacillariophyta).</title>
        <authorList>
            <person name="Roberts W.R."/>
            <person name="Downey K.M."/>
            <person name="Ruck E.C."/>
            <person name="Traller J.C."/>
            <person name="Alverson A.J."/>
        </authorList>
    </citation>
    <scope>NUCLEOTIDE SEQUENCE [LARGE SCALE GENOMIC DNA]</scope>
    <source>
        <strain evidence="7 8">CCMP332</strain>
    </source>
</reference>
<keyword evidence="8" id="KW-1185">Reference proteome</keyword>
<evidence type="ECO:0000259" key="6">
    <source>
        <dbReference type="SMART" id="SM00704"/>
    </source>
</evidence>
<dbReference type="FunFam" id="3.40.5.90:FF:000001">
    <property type="entry name" value="CDGSH iron-sulfur domain-containing protein 1"/>
    <property type="match status" value="1"/>
</dbReference>
<dbReference type="Proteomes" id="UP001516023">
    <property type="component" value="Unassembled WGS sequence"/>
</dbReference>
<evidence type="ECO:0000313" key="8">
    <source>
        <dbReference type="Proteomes" id="UP001516023"/>
    </source>
</evidence>
<keyword evidence="4" id="KW-0411">Iron-sulfur</keyword>
<protein>
    <recommendedName>
        <fullName evidence="6">Iron-binding zinc finger CDGSH type domain-containing protein</fullName>
    </recommendedName>
</protein>
<keyword evidence="2" id="KW-0479">Metal-binding</keyword>
<keyword evidence="3" id="KW-0408">Iron</keyword>
<evidence type="ECO:0000256" key="5">
    <source>
        <dbReference type="ARBA" id="ARBA00034078"/>
    </source>
</evidence>
<evidence type="ECO:0000256" key="1">
    <source>
        <dbReference type="ARBA" id="ARBA00022714"/>
    </source>
</evidence>
<dbReference type="InterPro" id="IPR042216">
    <property type="entry name" value="MitoNEET_CISD"/>
</dbReference>
<dbReference type="GO" id="GO:0051537">
    <property type="term" value="F:2 iron, 2 sulfur cluster binding"/>
    <property type="evidence" value="ECO:0007669"/>
    <property type="project" value="UniProtKB-KW"/>
</dbReference>
<dbReference type="EMBL" id="JABMIG020000026">
    <property type="protein sequence ID" value="KAL3801530.1"/>
    <property type="molecule type" value="Genomic_DNA"/>
</dbReference>
<dbReference type="AlphaFoldDB" id="A0ABD3QMP3"/>
<comment type="cofactor">
    <cofactor evidence="5">
        <name>[2Fe-2S] cluster</name>
        <dbReference type="ChEBI" id="CHEBI:190135"/>
    </cofactor>
</comment>
<gene>
    <name evidence="7" type="ORF">HJC23_000968</name>
</gene>
<dbReference type="GO" id="GO:0005739">
    <property type="term" value="C:mitochondrion"/>
    <property type="evidence" value="ECO:0007669"/>
    <property type="project" value="UniProtKB-ARBA"/>
</dbReference>
<proteinExistence type="predicted"/>
<dbReference type="Gene3D" id="3.40.5.90">
    <property type="entry name" value="CDGSH iron-sulfur domain, mitoNEET-type"/>
    <property type="match status" value="1"/>
</dbReference>